<dbReference type="InterPro" id="IPR007527">
    <property type="entry name" value="Znf_SWIM"/>
</dbReference>
<evidence type="ECO:0000256" key="1">
    <source>
        <dbReference type="ARBA" id="ARBA00005889"/>
    </source>
</evidence>
<dbReference type="PANTHER" id="PTHR31669">
    <property type="entry name" value="PROTEIN FAR1-RELATED SEQUENCE 10-RELATED"/>
    <property type="match status" value="1"/>
</dbReference>
<reference evidence="9 10" key="1">
    <citation type="journal article" date="2019" name="Genome Biol. Evol.">
        <title>Insights into the evolution of the New World diploid cottons (Gossypium, subgenus Houzingenia) based on genome sequencing.</title>
        <authorList>
            <person name="Grover C.E."/>
            <person name="Arick M.A. 2nd"/>
            <person name="Thrash A."/>
            <person name="Conover J.L."/>
            <person name="Sanders W.S."/>
            <person name="Peterson D.G."/>
            <person name="Frelichowski J.E."/>
            <person name="Scheffler J.A."/>
            <person name="Scheffler B.E."/>
            <person name="Wendel J.F."/>
        </authorList>
    </citation>
    <scope>NUCLEOTIDE SEQUENCE [LARGE SCALE GENOMIC DNA]</scope>
    <source>
        <strain evidence="9">0</strain>
        <tissue evidence="9">Leaf</tissue>
    </source>
</reference>
<keyword evidence="6" id="KW-0539">Nucleus</keyword>
<keyword evidence="4 6" id="KW-0862">Zinc</keyword>
<evidence type="ECO:0000259" key="8">
    <source>
        <dbReference type="PROSITE" id="PS50966"/>
    </source>
</evidence>
<evidence type="ECO:0000256" key="2">
    <source>
        <dbReference type="ARBA" id="ARBA00022723"/>
    </source>
</evidence>
<evidence type="ECO:0000256" key="5">
    <source>
        <dbReference type="PROSITE-ProRule" id="PRU00325"/>
    </source>
</evidence>
<sequence>NLVARWRSSEAEKDFQCRNGSITCAIKNCGILSHASKVYTHETYKCFEKEFLDGVPLIWREVAQNGTNYTFEVMMDEKSSRVRIVHFNTATIEIHCTCKKFAFCGYLCSHALRILSVKNVKKISNRYISRRWTKDAKKDMYGGNVVKFSQQYNTEVEVVFRNRDMEVEKELRKLCVSKNNELKENETNARAVIRSKNVKMSIIEELSSNDDHVVKAGDSKTSPILGPPCAKPKGVSNSRLKGHIEKRKSKASQFHKP</sequence>
<feature type="non-terminal residue" evidence="9">
    <location>
        <position position="1"/>
    </location>
</feature>
<dbReference type="GO" id="GO:0008270">
    <property type="term" value="F:zinc ion binding"/>
    <property type="evidence" value="ECO:0007669"/>
    <property type="project" value="UniProtKB-UniRule"/>
</dbReference>
<dbReference type="AlphaFoldDB" id="A0A7J9I2G1"/>
<dbReference type="GO" id="GO:0006355">
    <property type="term" value="P:regulation of DNA-templated transcription"/>
    <property type="evidence" value="ECO:0007669"/>
    <property type="project" value="UniProtKB-UniRule"/>
</dbReference>
<evidence type="ECO:0000313" key="9">
    <source>
        <dbReference type="EMBL" id="MBA0816319.1"/>
    </source>
</evidence>
<organism evidence="9 10">
    <name type="scientific">Gossypium harknessii</name>
    <dbReference type="NCBI Taxonomy" id="34285"/>
    <lineage>
        <taxon>Eukaryota</taxon>
        <taxon>Viridiplantae</taxon>
        <taxon>Streptophyta</taxon>
        <taxon>Embryophyta</taxon>
        <taxon>Tracheophyta</taxon>
        <taxon>Spermatophyta</taxon>
        <taxon>Magnoliopsida</taxon>
        <taxon>eudicotyledons</taxon>
        <taxon>Gunneridae</taxon>
        <taxon>Pentapetalae</taxon>
        <taxon>rosids</taxon>
        <taxon>malvids</taxon>
        <taxon>Malvales</taxon>
        <taxon>Malvaceae</taxon>
        <taxon>Malvoideae</taxon>
        <taxon>Gossypium</taxon>
    </lineage>
</organism>
<keyword evidence="3 5" id="KW-0863">Zinc-finger</keyword>
<evidence type="ECO:0000256" key="7">
    <source>
        <dbReference type="SAM" id="MobiDB-lite"/>
    </source>
</evidence>
<comment type="caution">
    <text evidence="9">The sequence shown here is derived from an EMBL/GenBank/DDBJ whole genome shotgun (WGS) entry which is preliminary data.</text>
</comment>
<dbReference type="OrthoDB" id="999166at2759"/>
<keyword evidence="2 6" id="KW-0479">Metal-binding</keyword>
<evidence type="ECO:0000313" key="10">
    <source>
        <dbReference type="Proteomes" id="UP000593560"/>
    </source>
</evidence>
<evidence type="ECO:0000256" key="6">
    <source>
        <dbReference type="RuleBase" id="RU367018"/>
    </source>
</evidence>
<feature type="domain" description="SWIM-type" evidence="8">
    <location>
        <begin position="71"/>
        <end position="119"/>
    </location>
</feature>
<evidence type="ECO:0000256" key="4">
    <source>
        <dbReference type="ARBA" id="ARBA00022833"/>
    </source>
</evidence>
<accession>A0A7J9I2G1</accession>
<protein>
    <recommendedName>
        <fullName evidence="6">Protein FAR1-RELATED SEQUENCE</fullName>
    </recommendedName>
</protein>
<comment type="function">
    <text evidence="6">Putative transcription activator involved in regulating light control of development.</text>
</comment>
<name>A0A7J9I2G1_9ROSI</name>
<feature type="region of interest" description="Disordered" evidence="7">
    <location>
        <begin position="213"/>
        <end position="257"/>
    </location>
</feature>
<keyword evidence="10" id="KW-1185">Reference proteome</keyword>
<dbReference type="PANTHER" id="PTHR31669:SF302">
    <property type="entry name" value="PROTEIN FAR1-RELATED SEQUENCE"/>
    <property type="match status" value="1"/>
</dbReference>
<dbReference type="GO" id="GO:0005634">
    <property type="term" value="C:nucleus"/>
    <property type="evidence" value="ECO:0007669"/>
    <property type="project" value="UniProtKB-SubCell"/>
</dbReference>
<dbReference type="InterPro" id="IPR031052">
    <property type="entry name" value="FHY3/FAR1"/>
</dbReference>
<comment type="similarity">
    <text evidence="1 6">Belongs to the FHY3/FAR1 family.</text>
</comment>
<dbReference type="Pfam" id="PF04434">
    <property type="entry name" value="SWIM"/>
    <property type="match status" value="1"/>
</dbReference>
<feature type="compositionally biased region" description="Basic residues" evidence="7">
    <location>
        <begin position="240"/>
        <end position="257"/>
    </location>
</feature>
<dbReference type="InterPro" id="IPR006564">
    <property type="entry name" value="Znf_PMZ"/>
</dbReference>
<dbReference type="PROSITE" id="PS50966">
    <property type="entry name" value="ZF_SWIM"/>
    <property type="match status" value="1"/>
</dbReference>
<evidence type="ECO:0000256" key="3">
    <source>
        <dbReference type="ARBA" id="ARBA00022771"/>
    </source>
</evidence>
<feature type="non-terminal residue" evidence="9">
    <location>
        <position position="257"/>
    </location>
</feature>
<proteinExistence type="inferred from homology"/>
<dbReference type="EMBL" id="JABFAD010000013">
    <property type="protein sequence ID" value="MBA0816319.1"/>
    <property type="molecule type" value="Genomic_DNA"/>
</dbReference>
<dbReference type="Proteomes" id="UP000593560">
    <property type="component" value="Unassembled WGS sequence"/>
</dbReference>
<dbReference type="SMART" id="SM00575">
    <property type="entry name" value="ZnF_PMZ"/>
    <property type="match status" value="1"/>
</dbReference>
<comment type="subcellular location">
    <subcellularLocation>
        <location evidence="6">Nucleus</location>
    </subcellularLocation>
</comment>
<gene>
    <name evidence="9" type="ORF">Gohar_000997</name>
</gene>